<evidence type="ECO:0000313" key="2">
    <source>
        <dbReference type="Proteomes" id="UP000178912"/>
    </source>
</evidence>
<accession>A0A1E1L7N1</accession>
<evidence type="ECO:0000313" key="1">
    <source>
        <dbReference type="EMBL" id="CZT06492.1"/>
    </source>
</evidence>
<organism evidence="1 2">
    <name type="scientific">Rhynchosporium agropyri</name>
    <dbReference type="NCBI Taxonomy" id="914238"/>
    <lineage>
        <taxon>Eukaryota</taxon>
        <taxon>Fungi</taxon>
        <taxon>Dikarya</taxon>
        <taxon>Ascomycota</taxon>
        <taxon>Pezizomycotina</taxon>
        <taxon>Leotiomycetes</taxon>
        <taxon>Helotiales</taxon>
        <taxon>Ploettnerulaceae</taxon>
        <taxon>Rhynchosporium</taxon>
    </lineage>
</organism>
<dbReference type="OrthoDB" id="4966402at2759"/>
<keyword evidence="2" id="KW-1185">Reference proteome</keyword>
<gene>
    <name evidence="1" type="ORF">RAG0_12206</name>
</gene>
<sequence length="91" mass="10605">MCDYEDFKFTCNHTSTKLLSYCHFARTDPYHQCFGVKVTKHTWFQSMLCPPCEAYRAACVAMGKVCDIFKAGVQNQFPRLAAYLFKMKEKQ</sequence>
<dbReference type="AlphaFoldDB" id="A0A1E1L7N1"/>
<name>A0A1E1L7N1_9HELO</name>
<protein>
    <submittedName>
        <fullName evidence="1">Uncharacterized protein</fullName>
    </submittedName>
</protein>
<reference evidence="2" key="1">
    <citation type="submission" date="2016-03" db="EMBL/GenBank/DDBJ databases">
        <authorList>
            <person name="Guldener U."/>
        </authorList>
    </citation>
    <scope>NUCLEOTIDE SEQUENCE [LARGE SCALE GENOMIC DNA]</scope>
    <source>
        <strain evidence="2">04CH-RAC-A.6.1</strain>
    </source>
</reference>
<dbReference type="EMBL" id="FJUX01000086">
    <property type="protein sequence ID" value="CZT06492.1"/>
    <property type="molecule type" value="Genomic_DNA"/>
</dbReference>
<dbReference type="Proteomes" id="UP000178912">
    <property type="component" value="Unassembled WGS sequence"/>
</dbReference>
<proteinExistence type="predicted"/>